<feature type="domain" description="Phosphatidic acid phosphatase type 2/haloperoxidase" evidence="2">
    <location>
        <begin position="169"/>
        <end position="286"/>
    </location>
</feature>
<feature type="transmembrane region" description="Helical" evidence="1">
    <location>
        <begin position="213"/>
        <end position="236"/>
    </location>
</feature>
<feature type="transmembrane region" description="Helical" evidence="1">
    <location>
        <begin position="173"/>
        <end position="193"/>
    </location>
</feature>
<proteinExistence type="predicted"/>
<dbReference type="GeneID" id="44997144"/>
<dbReference type="EMBL" id="AE001437">
    <property type="protein sequence ID" value="AAK78610.1"/>
    <property type="molecule type" value="Genomic_DNA"/>
</dbReference>
<dbReference type="PATRIC" id="fig|272562.8.peg.835"/>
<dbReference type="Pfam" id="PF01569">
    <property type="entry name" value="PAP2"/>
    <property type="match status" value="1"/>
</dbReference>
<keyword evidence="1" id="KW-1133">Transmembrane helix</keyword>
<reference evidence="3 4" key="1">
    <citation type="journal article" date="2001" name="J. Bacteriol.">
        <title>Genome sequence and comparative analysis of the solvent-producing bacterium Clostridium acetobutylicum.</title>
        <authorList>
            <person name="Nolling J."/>
            <person name="Breton G."/>
            <person name="Omelchenko M.V."/>
            <person name="Makarova K.S."/>
            <person name="Zeng Q."/>
            <person name="Gibson R."/>
            <person name="Lee H.M."/>
            <person name="Dubois J."/>
            <person name="Qiu D."/>
            <person name="Hitti J."/>
            <person name="Wolf Y.I."/>
            <person name="Tatusov R.L."/>
            <person name="Sabathe F."/>
            <person name="Doucette-Stamm L."/>
            <person name="Soucaille P."/>
            <person name="Daly M.J."/>
            <person name="Bennett G.N."/>
            <person name="Koonin E.V."/>
            <person name="Smith D.R."/>
        </authorList>
    </citation>
    <scope>NUCLEOTIDE SEQUENCE [LARGE SCALE GENOMIC DNA]</scope>
    <source>
        <strain evidence="4">ATCC 824 / DSM 792 / JCM 1419 / LMG 5710 / VKM B-1787</strain>
    </source>
</reference>
<evidence type="ECO:0000313" key="3">
    <source>
        <dbReference type="EMBL" id="AAK78610.1"/>
    </source>
</evidence>
<protein>
    <submittedName>
        <fullName evidence="3">Predicted phosphatase</fullName>
    </submittedName>
</protein>
<feature type="transmembrane region" description="Helical" evidence="1">
    <location>
        <begin position="21"/>
        <end position="41"/>
    </location>
</feature>
<dbReference type="SUPFAM" id="SSF48317">
    <property type="entry name" value="Acid phosphatase/Vanadium-dependent haloperoxidase"/>
    <property type="match status" value="1"/>
</dbReference>
<dbReference type="InterPro" id="IPR052185">
    <property type="entry name" value="IPC_Synthase-Related"/>
</dbReference>
<feature type="transmembrane region" description="Helical" evidence="1">
    <location>
        <begin position="47"/>
        <end position="63"/>
    </location>
</feature>
<dbReference type="PANTHER" id="PTHR31310">
    <property type="match status" value="1"/>
</dbReference>
<dbReference type="AlphaFoldDB" id="Q97LC9"/>
<organism evidence="3 4">
    <name type="scientific">Clostridium acetobutylicum (strain ATCC 824 / DSM 792 / JCM 1419 / IAM 19013 / LMG 5710 / NBRC 13948 / NRRL B-527 / VKM B-1787 / 2291 / W)</name>
    <dbReference type="NCBI Taxonomy" id="272562"/>
    <lineage>
        <taxon>Bacteria</taxon>
        <taxon>Bacillati</taxon>
        <taxon>Bacillota</taxon>
        <taxon>Clostridia</taxon>
        <taxon>Eubacteriales</taxon>
        <taxon>Clostridiaceae</taxon>
        <taxon>Clostridium</taxon>
    </lineage>
</organism>
<dbReference type="PANTHER" id="PTHR31310:SF7">
    <property type="entry name" value="PA-PHOSPHATASE RELATED-FAMILY PROTEIN DDB_G0268928"/>
    <property type="match status" value="1"/>
</dbReference>
<dbReference type="InterPro" id="IPR000326">
    <property type="entry name" value="PAP2/HPO"/>
</dbReference>
<feature type="transmembrane region" description="Helical" evidence="1">
    <location>
        <begin position="70"/>
        <end position="89"/>
    </location>
</feature>
<keyword evidence="4" id="KW-1185">Reference proteome</keyword>
<name>Q97LC9_CLOAB</name>
<dbReference type="OrthoDB" id="9775789at2"/>
<keyword evidence="1" id="KW-0472">Membrane</keyword>
<dbReference type="STRING" id="272562.CA_C0633"/>
<keyword evidence="1" id="KW-0812">Transmembrane</keyword>
<dbReference type="KEGG" id="cac:CA_C0633"/>
<dbReference type="eggNOG" id="COG0671">
    <property type="taxonomic scope" value="Bacteria"/>
</dbReference>
<evidence type="ECO:0000256" key="1">
    <source>
        <dbReference type="SAM" id="Phobius"/>
    </source>
</evidence>
<feature type="transmembrane region" description="Helical" evidence="1">
    <location>
        <begin position="243"/>
        <end position="261"/>
    </location>
</feature>
<feature type="transmembrane region" description="Helical" evidence="1">
    <location>
        <begin position="142"/>
        <end position="161"/>
    </location>
</feature>
<dbReference type="InterPro" id="IPR036938">
    <property type="entry name" value="PAP2/HPO_sf"/>
</dbReference>
<dbReference type="Proteomes" id="UP000000814">
    <property type="component" value="Chromosome"/>
</dbReference>
<dbReference type="SMART" id="SM00014">
    <property type="entry name" value="acidPPc"/>
    <property type="match status" value="1"/>
</dbReference>
<accession>Q97LC9</accession>
<dbReference type="HOGENOM" id="CLU_074309_0_0_9"/>
<dbReference type="Gene3D" id="1.20.144.10">
    <property type="entry name" value="Phosphatidic acid phosphatase type 2/haloperoxidase"/>
    <property type="match status" value="1"/>
</dbReference>
<sequence length="321" mass="37897">MKELNIETLQSYLKKFLDFFNNFYPFIIGVIVFMYYFHVFVGKSSPGYKVITLIYPFIFLTAYKDIRKDVRWISFIILSIPLFMFLSYLNKHGYAFWGSVIQWEAKMKIVFNLNPIFDSIPFNDASFARLYRSDNLTWFMRLVYNNGFTLCTMICIFRSAICKDIKKMLKYMCSAHVFQIFLISPFYVIFHLQEVWFVNGHPDMLLRHYSYRQAYGSTLNCFPSMHTSIAFAAFLLLLREKNLLFKSIWGFFCLSVIYSTMYLEIHWAIDVLGGLILAFCSVKLTDFVFAKLQPKLQPLINKYYYRTADKTLASNKSVSTT</sequence>
<dbReference type="PIR" id="G96977">
    <property type="entry name" value="G96977"/>
</dbReference>
<dbReference type="CDD" id="cd03386">
    <property type="entry name" value="PAP2_Aur1_like"/>
    <property type="match status" value="1"/>
</dbReference>
<evidence type="ECO:0000259" key="2">
    <source>
        <dbReference type="SMART" id="SM00014"/>
    </source>
</evidence>
<evidence type="ECO:0000313" key="4">
    <source>
        <dbReference type="Proteomes" id="UP000000814"/>
    </source>
</evidence>
<gene>
    <name evidence="3" type="ordered locus">CA_C0633</name>
</gene>
<dbReference type="RefSeq" id="WP_010963952.1">
    <property type="nucleotide sequence ID" value="NC_003030.1"/>
</dbReference>